<dbReference type="AlphaFoldDB" id="A0A0E9SJC5"/>
<reference evidence="1" key="2">
    <citation type="journal article" date="2015" name="Fish Shellfish Immunol.">
        <title>Early steps in the European eel (Anguilla anguilla)-Vibrio vulnificus interaction in the gills: Role of the RtxA13 toxin.</title>
        <authorList>
            <person name="Callol A."/>
            <person name="Pajuelo D."/>
            <person name="Ebbesson L."/>
            <person name="Teles M."/>
            <person name="MacKenzie S."/>
            <person name="Amaro C."/>
        </authorList>
    </citation>
    <scope>NUCLEOTIDE SEQUENCE</scope>
</reference>
<accession>A0A0E9SJC5</accession>
<evidence type="ECO:0000313" key="1">
    <source>
        <dbReference type="EMBL" id="JAH40618.1"/>
    </source>
</evidence>
<protein>
    <submittedName>
        <fullName evidence="1">Uncharacterized protein</fullName>
    </submittedName>
</protein>
<proteinExistence type="predicted"/>
<dbReference type="EMBL" id="GBXM01067959">
    <property type="protein sequence ID" value="JAH40618.1"/>
    <property type="molecule type" value="Transcribed_RNA"/>
</dbReference>
<reference evidence="1" key="1">
    <citation type="submission" date="2014-11" db="EMBL/GenBank/DDBJ databases">
        <authorList>
            <person name="Amaro Gonzalez C."/>
        </authorList>
    </citation>
    <scope>NUCLEOTIDE SEQUENCE</scope>
</reference>
<sequence length="56" mass="6387">MMISLRASSLAWGNHHSKSLPSTVLIIRVNVKLLMRFKLGFSPGYVFLTSQWCLLH</sequence>
<organism evidence="1">
    <name type="scientific">Anguilla anguilla</name>
    <name type="common">European freshwater eel</name>
    <name type="synonym">Muraena anguilla</name>
    <dbReference type="NCBI Taxonomy" id="7936"/>
    <lineage>
        <taxon>Eukaryota</taxon>
        <taxon>Metazoa</taxon>
        <taxon>Chordata</taxon>
        <taxon>Craniata</taxon>
        <taxon>Vertebrata</taxon>
        <taxon>Euteleostomi</taxon>
        <taxon>Actinopterygii</taxon>
        <taxon>Neopterygii</taxon>
        <taxon>Teleostei</taxon>
        <taxon>Anguilliformes</taxon>
        <taxon>Anguillidae</taxon>
        <taxon>Anguilla</taxon>
    </lineage>
</organism>
<name>A0A0E9SJC5_ANGAN</name>